<protein>
    <submittedName>
        <fullName evidence="1">Uncharacterized protein</fullName>
    </submittedName>
</protein>
<gene>
    <name evidence="1" type="ORF">OVN18_03365</name>
</gene>
<proteinExistence type="predicted"/>
<name>A0A9E8MLY2_9MICO</name>
<evidence type="ECO:0000313" key="1">
    <source>
        <dbReference type="EMBL" id="WAB82060.1"/>
    </source>
</evidence>
<dbReference type="RefSeq" id="WP_267781905.1">
    <property type="nucleotide sequence ID" value="NZ_CP113089.1"/>
</dbReference>
<dbReference type="AlphaFoldDB" id="A0A9E8MLY2"/>
<dbReference type="EMBL" id="CP113089">
    <property type="protein sequence ID" value="WAB82060.1"/>
    <property type="molecule type" value="Genomic_DNA"/>
</dbReference>
<evidence type="ECO:0000313" key="2">
    <source>
        <dbReference type="Proteomes" id="UP001164706"/>
    </source>
</evidence>
<organism evidence="1 2">
    <name type="scientific">Microcella daejeonensis</name>
    <dbReference type="NCBI Taxonomy" id="2994971"/>
    <lineage>
        <taxon>Bacteria</taxon>
        <taxon>Bacillati</taxon>
        <taxon>Actinomycetota</taxon>
        <taxon>Actinomycetes</taxon>
        <taxon>Micrococcales</taxon>
        <taxon>Microbacteriaceae</taxon>
        <taxon>Microcella</taxon>
    </lineage>
</organism>
<sequence length="157" mass="16144">MDAALDLPGLHALALAAAAGDARARAVRRIELQPEHPDVLTARLAAARLDAARVTAAAGPAPRSLPDAAVDDRWAALLLDLAGFARTAIARLEGARLARVEREGSRAVVTIALGAAAEAPERAFPVSLDPADGPAPVGLLFDLAHRLLEEGHPIGDG</sequence>
<dbReference type="Proteomes" id="UP001164706">
    <property type="component" value="Chromosome"/>
</dbReference>
<keyword evidence="2" id="KW-1185">Reference proteome</keyword>
<reference evidence="1" key="1">
    <citation type="submission" date="2022-11" db="EMBL/GenBank/DDBJ databases">
        <title>Description of Microcella daejonensis nov. sp, isolated from riverside soil.</title>
        <authorList>
            <person name="Molina K.M."/>
            <person name="Kim S.B."/>
        </authorList>
    </citation>
    <scope>NUCLEOTIDE SEQUENCE</scope>
    <source>
        <strain evidence="1">MMS21-STM12</strain>
    </source>
</reference>
<dbReference type="KEGG" id="mdb:OVN18_03365"/>
<accession>A0A9E8MLY2</accession>